<reference evidence="10 11" key="1">
    <citation type="journal article" date="2022" name="DNA Res.">
        <title>Genome analysis of five recently described species of the CUG-Ser clade uncovers Candida theae as a new hybrid lineage with pathogenic potential in the Candida parapsilosis species complex.</title>
        <authorList>
            <person name="Mixao V."/>
            <person name="Del Olmo V."/>
            <person name="Hegedusova E."/>
            <person name="Saus E."/>
            <person name="Pryszcz L."/>
            <person name="Cillingova A."/>
            <person name="Nosek J."/>
            <person name="Gabaldon T."/>
        </authorList>
    </citation>
    <scope>NUCLEOTIDE SEQUENCE [LARGE SCALE GENOMIC DNA]</scope>
    <source>
        <strain evidence="10 11">CBS 12239</strain>
    </source>
</reference>
<dbReference type="PANTHER" id="PTHR47965">
    <property type="entry name" value="ASPARTYL PROTEASE-RELATED"/>
    <property type="match status" value="1"/>
</dbReference>
<dbReference type="RefSeq" id="XP_051608341.1">
    <property type="nucleotide sequence ID" value="XM_051752742.1"/>
</dbReference>
<keyword evidence="11" id="KW-1185">Reference proteome</keyword>
<dbReference type="AlphaFoldDB" id="A0AAD5FYA9"/>
<evidence type="ECO:0000313" key="11">
    <source>
        <dbReference type="Proteomes" id="UP001204833"/>
    </source>
</evidence>
<dbReference type="Pfam" id="PF00026">
    <property type="entry name" value="Asp"/>
    <property type="match status" value="1"/>
</dbReference>
<evidence type="ECO:0000313" key="10">
    <source>
        <dbReference type="EMBL" id="KAI5957638.1"/>
    </source>
</evidence>
<name>A0AAD5FYA9_9ASCO</name>
<dbReference type="InterPro" id="IPR021109">
    <property type="entry name" value="Peptidase_aspartic_dom_sf"/>
</dbReference>
<dbReference type="PANTHER" id="PTHR47965:SF12">
    <property type="entry name" value="ASPARTIC PROTEINASE 3-RELATED"/>
    <property type="match status" value="1"/>
</dbReference>
<dbReference type="GO" id="GO:0006508">
    <property type="term" value="P:proteolysis"/>
    <property type="evidence" value="ECO:0007669"/>
    <property type="project" value="UniProtKB-KW"/>
</dbReference>
<sequence length="378" mass="42321">MVIITTIQFVLMTTLYMLQCQGAVVPTNSNKVLPMDFEVTYRDYNDNDVAKFKRDYIKADLKHRKSFYTTQIKFGPKQNNVKAVIDTGSSDLWWWWGRGVAKKNGIGEGVYSVEKSKTASRLNTSFEIEYPDGTIASGKYVQDSIYFGNKRSIYKQQFAVVNKTSAPMGVLGVGVGFGEATAAANSNYDGFVYNLKNQGIIGKAAYSIYLPEKKRKSGTILFGGEMMRSKYSGNLTTYSVTSNKLSVPLKSVSLHDKEFQNDTDTYINSGSRYSYLPTSIVQGKKHSEIQSFNFANDTTIQTPVSYFVYRLKNIKNRVPDHAKNHCGLSIFPTTDNAYGNTILGDDFLKCAYLSVNLEKKTVGLAQVVHSKHHSYQSL</sequence>
<evidence type="ECO:0000256" key="5">
    <source>
        <dbReference type="ARBA" id="ARBA00022801"/>
    </source>
</evidence>
<dbReference type="Gene3D" id="2.40.70.10">
    <property type="entry name" value="Acid Proteases"/>
    <property type="match status" value="3"/>
</dbReference>
<evidence type="ECO:0000256" key="7">
    <source>
        <dbReference type="ARBA" id="ARBA00023157"/>
    </source>
</evidence>
<feature type="signal peptide" evidence="8">
    <location>
        <begin position="1"/>
        <end position="22"/>
    </location>
</feature>
<comment type="caution">
    <text evidence="10">The sequence shown here is derived from an EMBL/GenBank/DDBJ whole genome shotgun (WGS) entry which is preliminary data.</text>
</comment>
<evidence type="ECO:0000259" key="9">
    <source>
        <dbReference type="PROSITE" id="PS51767"/>
    </source>
</evidence>
<dbReference type="GeneID" id="76151391"/>
<dbReference type="EMBL" id="JAIHNG010000121">
    <property type="protein sequence ID" value="KAI5957638.1"/>
    <property type="molecule type" value="Genomic_DNA"/>
</dbReference>
<keyword evidence="6" id="KW-0865">Zymogen</keyword>
<dbReference type="PROSITE" id="PS51767">
    <property type="entry name" value="PEPTIDASE_A1"/>
    <property type="match status" value="1"/>
</dbReference>
<evidence type="ECO:0000256" key="8">
    <source>
        <dbReference type="SAM" id="SignalP"/>
    </source>
</evidence>
<proteinExistence type="inferred from homology"/>
<dbReference type="GO" id="GO:0004190">
    <property type="term" value="F:aspartic-type endopeptidase activity"/>
    <property type="evidence" value="ECO:0007669"/>
    <property type="project" value="UniProtKB-KW"/>
</dbReference>
<dbReference type="Proteomes" id="UP001204833">
    <property type="component" value="Unassembled WGS sequence"/>
</dbReference>
<evidence type="ECO:0000256" key="1">
    <source>
        <dbReference type="ARBA" id="ARBA00007447"/>
    </source>
</evidence>
<feature type="domain" description="Peptidase A1" evidence="9">
    <location>
        <begin position="68"/>
        <end position="365"/>
    </location>
</feature>
<evidence type="ECO:0000256" key="4">
    <source>
        <dbReference type="ARBA" id="ARBA00022750"/>
    </source>
</evidence>
<evidence type="ECO:0000256" key="2">
    <source>
        <dbReference type="ARBA" id="ARBA00022670"/>
    </source>
</evidence>
<dbReference type="GO" id="GO:0031505">
    <property type="term" value="P:fungal-type cell wall organization"/>
    <property type="evidence" value="ECO:0007669"/>
    <property type="project" value="TreeGrafter"/>
</dbReference>
<evidence type="ECO:0000256" key="6">
    <source>
        <dbReference type="ARBA" id="ARBA00023145"/>
    </source>
</evidence>
<protein>
    <recommendedName>
        <fullName evidence="9">Peptidase A1 domain-containing protein</fullName>
    </recommendedName>
</protein>
<gene>
    <name evidence="10" type="ORF">KGF57_003332</name>
</gene>
<keyword evidence="3 8" id="KW-0732">Signal</keyword>
<comment type="similarity">
    <text evidence="1">Belongs to the peptidase A1 family.</text>
</comment>
<dbReference type="GO" id="GO:0005576">
    <property type="term" value="C:extracellular region"/>
    <property type="evidence" value="ECO:0007669"/>
    <property type="project" value="TreeGrafter"/>
</dbReference>
<organism evidence="10 11">
    <name type="scientific">Candida theae</name>
    <dbReference type="NCBI Taxonomy" id="1198502"/>
    <lineage>
        <taxon>Eukaryota</taxon>
        <taxon>Fungi</taxon>
        <taxon>Dikarya</taxon>
        <taxon>Ascomycota</taxon>
        <taxon>Saccharomycotina</taxon>
        <taxon>Pichiomycetes</taxon>
        <taxon>Debaryomycetaceae</taxon>
        <taxon>Candida/Lodderomyces clade</taxon>
        <taxon>Candida</taxon>
    </lineage>
</organism>
<dbReference type="InterPro" id="IPR001461">
    <property type="entry name" value="Aspartic_peptidase_A1"/>
</dbReference>
<evidence type="ECO:0000256" key="3">
    <source>
        <dbReference type="ARBA" id="ARBA00022729"/>
    </source>
</evidence>
<dbReference type="GO" id="GO:0009277">
    <property type="term" value="C:fungal-type cell wall"/>
    <property type="evidence" value="ECO:0007669"/>
    <property type="project" value="TreeGrafter"/>
</dbReference>
<keyword evidence="7" id="KW-1015">Disulfide bond</keyword>
<feature type="chain" id="PRO_5042042213" description="Peptidase A1 domain-containing protein" evidence="8">
    <location>
        <begin position="23"/>
        <end position="378"/>
    </location>
</feature>
<keyword evidence="5" id="KW-0378">Hydrolase</keyword>
<keyword evidence="4" id="KW-0064">Aspartyl protease</keyword>
<dbReference type="SUPFAM" id="SSF50630">
    <property type="entry name" value="Acid proteases"/>
    <property type="match status" value="1"/>
</dbReference>
<dbReference type="InterPro" id="IPR033121">
    <property type="entry name" value="PEPTIDASE_A1"/>
</dbReference>
<accession>A0AAD5FYA9</accession>
<keyword evidence="2" id="KW-0645">Protease</keyword>